<comment type="subcellular location">
    <subcellularLocation>
        <location evidence="4">Nucleus</location>
    </subcellularLocation>
</comment>
<dbReference type="Proteomes" id="UP000036987">
    <property type="component" value="Unassembled WGS sequence"/>
</dbReference>
<dbReference type="InterPro" id="IPR040390">
    <property type="entry name" value="TIFY/JAZ"/>
</dbReference>
<dbReference type="OrthoDB" id="649989at2759"/>
<dbReference type="GO" id="GO:0031347">
    <property type="term" value="P:regulation of defense response"/>
    <property type="evidence" value="ECO:0000318"/>
    <property type="project" value="GO_Central"/>
</dbReference>
<evidence type="ECO:0000313" key="7">
    <source>
        <dbReference type="EMBL" id="KMZ58648.1"/>
    </source>
</evidence>
<dbReference type="GO" id="GO:0009611">
    <property type="term" value="P:response to wounding"/>
    <property type="evidence" value="ECO:0000318"/>
    <property type="project" value="GO_Central"/>
</dbReference>
<comment type="function">
    <text evidence="4">Repressor of jasmonate responses.</text>
</comment>
<keyword evidence="3" id="KW-0832">Ubl conjugation</keyword>
<evidence type="ECO:0000256" key="2">
    <source>
        <dbReference type="ARBA" id="ARBA00022819"/>
    </source>
</evidence>
<reference evidence="8" key="1">
    <citation type="journal article" date="2016" name="Nature">
        <title>The genome of the seagrass Zostera marina reveals angiosperm adaptation to the sea.</title>
        <authorList>
            <person name="Olsen J.L."/>
            <person name="Rouze P."/>
            <person name="Verhelst B."/>
            <person name="Lin Y.-C."/>
            <person name="Bayer T."/>
            <person name="Collen J."/>
            <person name="Dattolo E."/>
            <person name="De Paoli E."/>
            <person name="Dittami S."/>
            <person name="Maumus F."/>
            <person name="Michel G."/>
            <person name="Kersting A."/>
            <person name="Lauritano C."/>
            <person name="Lohaus R."/>
            <person name="Toepel M."/>
            <person name="Tonon T."/>
            <person name="Vanneste K."/>
            <person name="Amirebrahimi M."/>
            <person name="Brakel J."/>
            <person name="Bostroem C."/>
            <person name="Chovatia M."/>
            <person name="Grimwood J."/>
            <person name="Jenkins J.W."/>
            <person name="Jueterbock A."/>
            <person name="Mraz A."/>
            <person name="Stam W.T."/>
            <person name="Tice H."/>
            <person name="Bornberg-Bauer E."/>
            <person name="Green P.J."/>
            <person name="Pearson G.A."/>
            <person name="Procaccini G."/>
            <person name="Duarte C.M."/>
            <person name="Schmutz J."/>
            <person name="Reusch T.B.H."/>
            <person name="Van de Peer Y."/>
        </authorList>
    </citation>
    <scope>NUCLEOTIDE SEQUENCE [LARGE SCALE GENOMIC DNA]</scope>
    <source>
        <strain evidence="8">cv. Finnish</strain>
    </source>
</reference>
<dbReference type="Pfam" id="PF06200">
    <property type="entry name" value="tify"/>
    <property type="match status" value="1"/>
</dbReference>
<evidence type="ECO:0000259" key="6">
    <source>
        <dbReference type="PROSITE" id="PS51320"/>
    </source>
</evidence>
<evidence type="ECO:0000256" key="3">
    <source>
        <dbReference type="ARBA" id="ARBA00022843"/>
    </source>
</evidence>
<dbReference type="GO" id="GO:2000022">
    <property type="term" value="P:regulation of jasmonic acid mediated signaling pathway"/>
    <property type="evidence" value="ECO:0000318"/>
    <property type="project" value="GO_Central"/>
</dbReference>
<feature type="compositionally biased region" description="Polar residues" evidence="5">
    <location>
        <begin position="101"/>
        <end position="111"/>
    </location>
</feature>
<proteinExistence type="inferred from homology"/>
<feature type="domain" description="Tify" evidence="6">
    <location>
        <begin position="50"/>
        <end position="85"/>
    </location>
</feature>
<dbReference type="EMBL" id="LFYR01001913">
    <property type="protein sequence ID" value="KMZ58648.1"/>
    <property type="molecule type" value="Genomic_DNA"/>
</dbReference>
<dbReference type="PANTHER" id="PTHR33077">
    <property type="entry name" value="PROTEIN TIFY 4A-RELATED-RELATED"/>
    <property type="match status" value="1"/>
</dbReference>
<dbReference type="InterPro" id="IPR018467">
    <property type="entry name" value="CCT_CS"/>
</dbReference>
<dbReference type="AlphaFoldDB" id="A0A0K9NPX6"/>
<evidence type="ECO:0000313" key="8">
    <source>
        <dbReference type="Proteomes" id="UP000036987"/>
    </source>
</evidence>
<sequence>MSKVTAHAIDFKERHKEPRNQVFVPMDGIREDAVGGRLTIPPPPLTVDGISQNMAQMMIYHDGSLRVFNSLTPEKVRQIMLIAATSDPISVPKILEKVPSFESSTAETPQASRPHDQAQHIGRLQSDFPLARRFSLQRFLEKRRVRLGNKTPYATPHGCAAVDPCSNSHHFSGETTESL</sequence>
<dbReference type="InterPro" id="IPR010399">
    <property type="entry name" value="Tify_dom"/>
</dbReference>
<keyword evidence="4" id="KW-0539">Nucleus</keyword>
<evidence type="ECO:0000256" key="4">
    <source>
        <dbReference type="RuleBase" id="RU369065"/>
    </source>
</evidence>
<keyword evidence="2 4" id="KW-1184">Jasmonic acid signaling pathway</keyword>
<name>A0A0K9NPX6_ZOSMR</name>
<keyword evidence="8" id="KW-1185">Reference proteome</keyword>
<feature type="region of interest" description="Disordered" evidence="5">
    <location>
        <begin position="100"/>
        <end position="124"/>
    </location>
</feature>
<comment type="similarity">
    <text evidence="1 4">Belongs to the TIFY/JAZ family.</text>
</comment>
<evidence type="ECO:0000256" key="5">
    <source>
        <dbReference type="SAM" id="MobiDB-lite"/>
    </source>
</evidence>
<dbReference type="STRING" id="29655.A0A0K9NPX6"/>
<accession>A0A0K9NPX6</accession>
<dbReference type="SMART" id="SM00979">
    <property type="entry name" value="TIFY"/>
    <property type="match status" value="1"/>
</dbReference>
<dbReference type="PROSITE" id="PS51320">
    <property type="entry name" value="TIFY"/>
    <property type="match status" value="1"/>
</dbReference>
<comment type="caution">
    <text evidence="7">The sequence shown here is derived from an EMBL/GenBank/DDBJ whole genome shotgun (WGS) entry which is preliminary data.</text>
</comment>
<gene>
    <name evidence="7" type="ORF">ZOSMA_75G00800</name>
</gene>
<dbReference type="GO" id="GO:0005634">
    <property type="term" value="C:nucleus"/>
    <property type="evidence" value="ECO:0000318"/>
    <property type="project" value="GO_Central"/>
</dbReference>
<comment type="domain">
    <text evidence="4">The jas domain is required for interaction with COI1.</text>
</comment>
<evidence type="ECO:0000256" key="1">
    <source>
        <dbReference type="ARBA" id="ARBA00008614"/>
    </source>
</evidence>
<dbReference type="Pfam" id="PF09425">
    <property type="entry name" value="Jas_motif"/>
    <property type="match status" value="1"/>
</dbReference>
<dbReference type="PANTHER" id="PTHR33077:SF61">
    <property type="entry name" value="PROTEIN TIFY 3A-RELATED"/>
    <property type="match status" value="1"/>
</dbReference>
<organism evidence="7 8">
    <name type="scientific">Zostera marina</name>
    <name type="common">Eelgrass</name>
    <dbReference type="NCBI Taxonomy" id="29655"/>
    <lineage>
        <taxon>Eukaryota</taxon>
        <taxon>Viridiplantae</taxon>
        <taxon>Streptophyta</taxon>
        <taxon>Embryophyta</taxon>
        <taxon>Tracheophyta</taxon>
        <taxon>Spermatophyta</taxon>
        <taxon>Magnoliopsida</taxon>
        <taxon>Liliopsida</taxon>
        <taxon>Zosteraceae</taxon>
        <taxon>Zostera</taxon>
    </lineage>
</organism>
<protein>
    <recommendedName>
        <fullName evidence="4">Protein TIFY</fullName>
    </recommendedName>
    <alternativeName>
        <fullName evidence="4">Jasmonate ZIM domain-containing protein</fullName>
    </alternativeName>
</protein>